<evidence type="ECO:0000256" key="9">
    <source>
        <dbReference type="ARBA" id="ARBA00023065"/>
    </source>
</evidence>
<dbReference type="Gene3D" id="3.30.1950.10">
    <property type="entry name" value="wza like domain"/>
    <property type="match status" value="1"/>
</dbReference>
<evidence type="ECO:0000256" key="2">
    <source>
        <dbReference type="ARBA" id="ARBA00009450"/>
    </source>
</evidence>
<dbReference type="Gene3D" id="3.10.560.10">
    <property type="entry name" value="Outer membrane lipoprotein wza domain like"/>
    <property type="match status" value="2"/>
</dbReference>
<evidence type="ECO:0000256" key="7">
    <source>
        <dbReference type="ARBA" id="ARBA00022729"/>
    </source>
</evidence>
<evidence type="ECO:0000256" key="15">
    <source>
        <dbReference type="SAM" id="SignalP"/>
    </source>
</evidence>
<organism evidence="19 20">
    <name type="scientific">Campylobacter canadensis</name>
    <dbReference type="NCBI Taxonomy" id="449520"/>
    <lineage>
        <taxon>Bacteria</taxon>
        <taxon>Pseudomonadati</taxon>
        <taxon>Campylobacterota</taxon>
        <taxon>Epsilonproteobacteria</taxon>
        <taxon>Campylobacterales</taxon>
        <taxon>Campylobacteraceae</taxon>
        <taxon>Campylobacter</taxon>
    </lineage>
</organism>
<dbReference type="InterPro" id="IPR049712">
    <property type="entry name" value="Poly_export"/>
</dbReference>
<sequence>MKKIICLFCALMLFALDVSNIQPSNNSEEELLEVKENKAVFGEHLFSGNFKQVSKNIYNPDYKVNIADVIDIKIWGAVELSLKAEVDSKGNIFIPQVGVINVLGVNNKDLVKIIQDKVKQIYKDNVFVYANMQTYQEVLVFVSGNVKKPGLYAGLSSDSVIQFIDKAGGINLNYGSFRDINILRNNEIIKELDLYDFLLNGRIENITFRNSDVIFVNSIKSYVSVSGEVYKPYRFELGNDIVSLADIARVANVKPTATTALVKSYDENNKISINTYKKSEFKDVILKSADEIEFNPDFNADKINITINGEHKSLHNMVVSKGTSLQDVLDKLEFTDMSELSSVQLFRKSVSSLQKNLLLASLKELETLALTSTSQTPQEAGIKATWTQNVLAFIDRAKKVQPKGQIVIEDKSLYKDIILEEADVINIPSKNNLVVVSGEIQVPGAFVFLDKYKVKDYIKIAGDFSQRADKNRILIIHLNGKAEQFKGSGFLTNKVKLAKGDSILVLPKIDSYNLQVVSLLSQILYQIAVTTKVVLDI</sequence>
<dbReference type="PANTHER" id="PTHR33619:SF3">
    <property type="entry name" value="POLYSACCHARIDE EXPORT PROTEIN GFCE-RELATED"/>
    <property type="match status" value="1"/>
</dbReference>
<comment type="subcellular location">
    <subcellularLocation>
        <location evidence="1">Cell outer membrane</location>
        <topology evidence="1">Multi-pass membrane protein</topology>
    </subcellularLocation>
</comment>
<evidence type="ECO:0000256" key="5">
    <source>
        <dbReference type="ARBA" id="ARBA00022597"/>
    </source>
</evidence>
<keyword evidence="5" id="KW-0762">Sugar transport</keyword>
<evidence type="ECO:0000256" key="6">
    <source>
        <dbReference type="ARBA" id="ARBA00022692"/>
    </source>
</evidence>
<evidence type="ECO:0000256" key="8">
    <source>
        <dbReference type="ARBA" id="ARBA00023047"/>
    </source>
</evidence>
<gene>
    <name evidence="19" type="ORF">AVCANL283_07360</name>
</gene>
<evidence type="ECO:0000259" key="17">
    <source>
        <dbReference type="Pfam" id="PF10531"/>
    </source>
</evidence>
<dbReference type="Proteomes" id="UP000786183">
    <property type="component" value="Unassembled WGS sequence"/>
</dbReference>
<dbReference type="RefSeq" id="WP_224325500.1">
    <property type="nucleotide sequence ID" value="NZ_JACGBB010000019.1"/>
</dbReference>
<dbReference type="PANTHER" id="PTHR33619">
    <property type="entry name" value="POLYSACCHARIDE EXPORT PROTEIN GFCE-RELATED"/>
    <property type="match status" value="1"/>
</dbReference>
<evidence type="ECO:0000256" key="14">
    <source>
        <dbReference type="ARBA" id="ARBA00023288"/>
    </source>
</evidence>
<keyword evidence="4" id="KW-1134">Transmembrane beta strand</keyword>
<keyword evidence="3" id="KW-0813">Transport</keyword>
<keyword evidence="10" id="KW-0626">Porin</keyword>
<name>A0ABS7WT02_9BACT</name>
<dbReference type="Pfam" id="PF02563">
    <property type="entry name" value="Poly_export"/>
    <property type="match status" value="1"/>
</dbReference>
<evidence type="ECO:0000256" key="12">
    <source>
        <dbReference type="ARBA" id="ARBA00023139"/>
    </source>
</evidence>
<feature type="domain" description="Soluble ligand binding" evidence="17">
    <location>
        <begin position="434"/>
        <end position="483"/>
    </location>
</feature>
<evidence type="ECO:0000256" key="10">
    <source>
        <dbReference type="ARBA" id="ARBA00023114"/>
    </source>
</evidence>
<evidence type="ECO:0000256" key="13">
    <source>
        <dbReference type="ARBA" id="ARBA00023237"/>
    </source>
</evidence>
<dbReference type="Pfam" id="PF10531">
    <property type="entry name" value="SLBB"/>
    <property type="match status" value="1"/>
</dbReference>
<evidence type="ECO:0000256" key="4">
    <source>
        <dbReference type="ARBA" id="ARBA00022452"/>
    </source>
</evidence>
<evidence type="ECO:0000256" key="3">
    <source>
        <dbReference type="ARBA" id="ARBA00022448"/>
    </source>
</evidence>
<evidence type="ECO:0000256" key="1">
    <source>
        <dbReference type="ARBA" id="ARBA00004571"/>
    </source>
</evidence>
<keyword evidence="6" id="KW-0812">Transmembrane</keyword>
<keyword evidence="11" id="KW-0472">Membrane</keyword>
<keyword evidence="8" id="KW-0625">Polysaccharide transport</keyword>
<feature type="domain" description="SLBB" evidence="18">
    <location>
        <begin position="139"/>
        <end position="216"/>
    </location>
</feature>
<dbReference type="InterPro" id="IPR054765">
    <property type="entry name" value="SLBB_dom"/>
</dbReference>
<keyword evidence="20" id="KW-1185">Reference proteome</keyword>
<protein>
    <submittedName>
        <fullName evidence="19">Polysaccharide export protein</fullName>
    </submittedName>
</protein>
<comment type="caution">
    <text evidence="19">The sequence shown here is derived from an EMBL/GenBank/DDBJ whole genome shotgun (WGS) entry which is preliminary data.</text>
</comment>
<keyword evidence="12" id="KW-0564">Palmitate</keyword>
<reference evidence="19 20" key="1">
    <citation type="submission" date="2020-07" db="EMBL/GenBank/DDBJ databases">
        <title>Transfer of Campylobacter canadensis to the novel genus Avispirillum gen. nov., that also includes two novel species recovered from migratory waterfowl: Avispirillum anseris sp. nov. and Avispirillum brantae sp. nov.</title>
        <authorList>
            <person name="Miller W.G."/>
            <person name="Chapman M.H."/>
            <person name="Yee E."/>
            <person name="Inglis G.D."/>
        </authorList>
    </citation>
    <scope>NUCLEOTIDE SEQUENCE [LARGE SCALE GENOMIC DNA]</scope>
    <source>
        <strain evidence="19 20">L283</strain>
    </source>
</reference>
<feature type="chain" id="PRO_5045444746" evidence="15">
    <location>
        <begin position="22"/>
        <end position="537"/>
    </location>
</feature>
<dbReference type="InterPro" id="IPR003715">
    <property type="entry name" value="Poly_export_N"/>
</dbReference>
<feature type="signal peptide" evidence="15">
    <location>
        <begin position="1"/>
        <end position="21"/>
    </location>
</feature>
<proteinExistence type="inferred from homology"/>
<evidence type="ECO:0000313" key="20">
    <source>
        <dbReference type="Proteomes" id="UP000786183"/>
    </source>
</evidence>
<keyword evidence="13" id="KW-0998">Cell outer membrane</keyword>
<evidence type="ECO:0000259" key="16">
    <source>
        <dbReference type="Pfam" id="PF02563"/>
    </source>
</evidence>
<accession>A0ABS7WT02</accession>
<feature type="domain" description="Polysaccharide export protein N-terminal" evidence="16">
    <location>
        <begin position="59"/>
        <end position="128"/>
    </location>
</feature>
<keyword evidence="14" id="KW-0449">Lipoprotein</keyword>
<keyword evidence="7 15" id="KW-0732">Signal</keyword>
<evidence type="ECO:0000313" key="19">
    <source>
        <dbReference type="EMBL" id="MBZ7987910.1"/>
    </source>
</evidence>
<evidence type="ECO:0000256" key="11">
    <source>
        <dbReference type="ARBA" id="ARBA00023136"/>
    </source>
</evidence>
<dbReference type="Pfam" id="PF22461">
    <property type="entry name" value="SLBB_2"/>
    <property type="match status" value="1"/>
</dbReference>
<evidence type="ECO:0000259" key="18">
    <source>
        <dbReference type="Pfam" id="PF22461"/>
    </source>
</evidence>
<comment type="similarity">
    <text evidence="2">Belongs to the BexD/CtrA/VexA family.</text>
</comment>
<keyword evidence="9" id="KW-0406">Ion transport</keyword>
<dbReference type="EMBL" id="JACGBB010000019">
    <property type="protein sequence ID" value="MBZ7987910.1"/>
    <property type="molecule type" value="Genomic_DNA"/>
</dbReference>
<dbReference type="InterPro" id="IPR019554">
    <property type="entry name" value="Soluble_ligand-bd"/>
</dbReference>